<dbReference type="InterPro" id="IPR005467">
    <property type="entry name" value="His_kinase_dom"/>
</dbReference>
<organism evidence="9 10">
    <name type="scientific">Pseudaquabacterium rugosum</name>
    <dbReference type="NCBI Taxonomy" id="2984194"/>
    <lineage>
        <taxon>Bacteria</taxon>
        <taxon>Pseudomonadati</taxon>
        <taxon>Pseudomonadota</taxon>
        <taxon>Betaproteobacteria</taxon>
        <taxon>Burkholderiales</taxon>
        <taxon>Sphaerotilaceae</taxon>
        <taxon>Pseudaquabacterium</taxon>
    </lineage>
</organism>
<dbReference type="InterPro" id="IPR003594">
    <property type="entry name" value="HATPase_dom"/>
</dbReference>
<dbReference type="Pfam" id="PF00512">
    <property type="entry name" value="HisKA"/>
    <property type="match status" value="1"/>
</dbReference>
<dbReference type="EC" id="2.7.13.3" evidence="2"/>
<keyword evidence="6" id="KW-0902">Two-component regulatory system</keyword>
<protein>
    <recommendedName>
        <fullName evidence="2">histidine kinase</fullName>
        <ecNumber evidence="2">2.7.13.3</ecNumber>
    </recommendedName>
</protein>
<evidence type="ECO:0000313" key="10">
    <source>
        <dbReference type="Proteomes" id="UP001368500"/>
    </source>
</evidence>
<dbReference type="SUPFAM" id="SSF47384">
    <property type="entry name" value="Homodimeric domain of signal transducing histidine kinase"/>
    <property type="match status" value="1"/>
</dbReference>
<evidence type="ECO:0000256" key="6">
    <source>
        <dbReference type="ARBA" id="ARBA00023012"/>
    </source>
</evidence>
<accession>A0ABU9B6T9</accession>
<keyword evidence="7" id="KW-1133">Transmembrane helix</keyword>
<name>A0ABU9B6T9_9BURK</name>
<proteinExistence type="predicted"/>
<feature type="domain" description="Histidine kinase" evidence="8">
    <location>
        <begin position="123"/>
        <end position="339"/>
    </location>
</feature>
<keyword evidence="7" id="KW-0472">Membrane</keyword>
<dbReference type="RefSeq" id="WP_341372298.1">
    <property type="nucleotide sequence ID" value="NZ_JBBUTF010000002.1"/>
</dbReference>
<feature type="transmembrane region" description="Helical" evidence="7">
    <location>
        <begin position="65"/>
        <end position="91"/>
    </location>
</feature>
<comment type="caution">
    <text evidence="9">The sequence shown here is derived from an EMBL/GenBank/DDBJ whole genome shotgun (WGS) entry which is preliminary data.</text>
</comment>
<evidence type="ECO:0000256" key="5">
    <source>
        <dbReference type="ARBA" id="ARBA00022777"/>
    </source>
</evidence>
<dbReference type="GO" id="GO:0016301">
    <property type="term" value="F:kinase activity"/>
    <property type="evidence" value="ECO:0007669"/>
    <property type="project" value="UniProtKB-KW"/>
</dbReference>
<comment type="catalytic activity">
    <reaction evidence="1">
        <text>ATP + protein L-histidine = ADP + protein N-phospho-L-histidine.</text>
        <dbReference type="EC" id="2.7.13.3"/>
    </reaction>
</comment>
<evidence type="ECO:0000256" key="4">
    <source>
        <dbReference type="ARBA" id="ARBA00022679"/>
    </source>
</evidence>
<evidence type="ECO:0000313" key="9">
    <source>
        <dbReference type="EMBL" id="MEK8024515.1"/>
    </source>
</evidence>
<dbReference type="CDD" id="cd16922">
    <property type="entry name" value="HATPase_EvgS-ArcB-TorS-like"/>
    <property type="match status" value="1"/>
</dbReference>
<dbReference type="SMART" id="SM00387">
    <property type="entry name" value="HATPase_c"/>
    <property type="match status" value="1"/>
</dbReference>
<dbReference type="Gene3D" id="1.10.287.130">
    <property type="match status" value="1"/>
</dbReference>
<keyword evidence="7" id="KW-0812">Transmembrane</keyword>
<keyword evidence="3" id="KW-0597">Phosphoprotein</keyword>
<dbReference type="SUPFAM" id="SSF55874">
    <property type="entry name" value="ATPase domain of HSP90 chaperone/DNA topoisomerase II/histidine kinase"/>
    <property type="match status" value="1"/>
</dbReference>
<dbReference type="InterPro" id="IPR036097">
    <property type="entry name" value="HisK_dim/P_sf"/>
</dbReference>
<dbReference type="Proteomes" id="UP001368500">
    <property type="component" value="Unassembled WGS sequence"/>
</dbReference>
<dbReference type="InterPro" id="IPR050736">
    <property type="entry name" value="Sensor_HK_Regulatory"/>
</dbReference>
<dbReference type="Pfam" id="PF02518">
    <property type="entry name" value="HATPase_c"/>
    <property type="match status" value="1"/>
</dbReference>
<keyword evidence="4" id="KW-0808">Transferase</keyword>
<reference evidence="9 10" key="1">
    <citation type="submission" date="2024-04" db="EMBL/GenBank/DDBJ databases">
        <title>Novel species of the genus Ideonella isolated from streams.</title>
        <authorList>
            <person name="Lu H."/>
        </authorList>
    </citation>
    <scope>NUCLEOTIDE SEQUENCE [LARGE SCALE GENOMIC DNA]</scope>
    <source>
        <strain evidence="9 10">BYS139W</strain>
    </source>
</reference>
<evidence type="ECO:0000259" key="8">
    <source>
        <dbReference type="PROSITE" id="PS50109"/>
    </source>
</evidence>
<evidence type="ECO:0000256" key="7">
    <source>
        <dbReference type="SAM" id="Phobius"/>
    </source>
</evidence>
<dbReference type="PRINTS" id="PR00344">
    <property type="entry name" value="BCTRLSENSOR"/>
</dbReference>
<evidence type="ECO:0000256" key="1">
    <source>
        <dbReference type="ARBA" id="ARBA00000085"/>
    </source>
</evidence>
<evidence type="ECO:0000256" key="2">
    <source>
        <dbReference type="ARBA" id="ARBA00012438"/>
    </source>
</evidence>
<dbReference type="SMART" id="SM00388">
    <property type="entry name" value="HisKA"/>
    <property type="match status" value="1"/>
</dbReference>
<dbReference type="PROSITE" id="PS50109">
    <property type="entry name" value="HIS_KIN"/>
    <property type="match status" value="1"/>
</dbReference>
<dbReference type="InterPro" id="IPR003661">
    <property type="entry name" value="HisK_dim/P_dom"/>
</dbReference>
<dbReference type="PANTHER" id="PTHR43711:SF1">
    <property type="entry name" value="HISTIDINE KINASE 1"/>
    <property type="match status" value="1"/>
</dbReference>
<dbReference type="EMBL" id="JBBUTF010000002">
    <property type="protein sequence ID" value="MEK8024515.1"/>
    <property type="molecule type" value="Genomic_DNA"/>
</dbReference>
<sequence>MPRLLDHTLIRCRRPASAGRRYGRAIVASALAAWSHDPALAHVLSASATLDRPTVDGLPHAAAFAAPLGGAGLWLLPVLLSLLAILLGLWASTRRLGSALREESRRRQEAEQALQARDRFIGFLGHELRGTVAALGAGLGVLRDGDQPADLQQELLRTMQQAARQLQQLLESTLDHAGAAHGRLHLQLRPTPLSTWWSQALAPLRLDAGLRGLVLREQTRWPADLRLTMDGTRVAQVLANLGHNALKFTPAGEVRVEARWDGHALTLHVADQGPGITPDEQARIFDPYQQGSAAVGQRQGAGLGLAITRQLVQAMGGRLDLVSSPGAGSEFIVRLPLQAATGPVRPPCPDRPGAETAVA</sequence>
<dbReference type="PANTHER" id="PTHR43711">
    <property type="entry name" value="TWO-COMPONENT HISTIDINE KINASE"/>
    <property type="match status" value="1"/>
</dbReference>
<gene>
    <name evidence="9" type="ORF">AACH11_00860</name>
</gene>
<dbReference type="Gene3D" id="3.30.565.10">
    <property type="entry name" value="Histidine kinase-like ATPase, C-terminal domain"/>
    <property type="match status" value="1"/>
</dbReference>
<evidence type="ECO:0000256" key="3">
    <source>
        <dbReference type="ARBA" id="ARBA00022553"/>
    </source>
</evidence>
<keyword evidence="10" id="KW-1185">Reference proteome</keyword>
<dbReference type="InterPro" id="IPR004358">
    <property type="entry name" value="Sig_transdc_His_kin-like_C"/>
</dbReference>
<dbReference type="InterPro" id="IPR036890">
    <property type="entry name" value="HATPase_C_sf"/>
</dbReference>
<keyword evidence="5 9" id="KW-0418">Kinase</keyword>